<dbReference type="EMBL" id="JACHMN010000002">
    <property type="protein sequence ID" value="MBB5871355.1"/>
    <property type="molecule type" value="Genomic_DNA"/>
</dbReference>
<evidence type="ECO:0000313" key="2">
    <source>
        <dbReference type="Proteomes" id="UP000587527"/>
    </source>
</evidence>
<dbReference type="AlphaFoldDB" id="A0A841BUI8"/>
<comment type="caution">
    <text evidence="1">The sequence shown here is derived from an EMBL/GenBank/DDBJ whole genome shotgun (WGS) entry which is preliminary data.</text>
</comment>
<accession>A0A841BUI8</accession>
<evidence type="ECO:0000313" key="1">
    <source>
        <dbReference type="EMBL" id="MBB5871355.1"/>
    </source>
</evidence>
<dbReference type="RefSeq" id="WP_184839346.1">
    <property type="nucleotide sequence ID" value="NZ_JACHMN010000002.1"/>
</dbReference>
<proteinExistence type="predicted"/>
<name>A0A841BUI8_9ACTN</name>
<protein>
    <submittedName>
        <fullName evidence="1">Alkylation response protein AidB-like acyl-CoA dehydrogenase</fullName>
    </submittedName>
</protein>
<gene>
    <name evidence="1" type="ORF">F4553_004734</name>
</gene>
<dbReference type="Proteomes" id="UP000587527">
    <property type="component" value="Unassembled WGS sequence"/>
</dbReference>
<reference evidence="1 2" key="1">
    <citation type="submission" date="2020-08" db="EMBL/GenBank/DDBJ databases">
        <title>Sequencing the genomes of 1000 actinobacteria strains.</title>
        <authorList>
            <person name="Klenk H.-P."/>
        </authorList>
    </citation>
    <scope>NUCLEOTIDE SEQUENCE [LARGE SCALE GENOMIC DNA]</scope>
    <source>
        <strain evidence="1 2">DSM 45362</strain>
    </source>
</reference>
<keyword evidence="2" id="KW-1185">Reference proteome</keyword>
<sequence>MEVIRALELALALIALVTLPCAIAAVICADEAIEAFRASVRRRRERWSEQRVLGRLERSFGQPRQSFPPVSQLLAMVSASSSSADDTSPGGWHAIPAALRSSASGLLRVLPGARSAPVAEPEPEPEVVALPFEQVAEEIRRLRAERLAIGARDDERRSPVDHAYDLRLREACRALGITEHLAELDDIDHEIEIVRIEGELIDAGMRIR</sequence>
<organism evidence="1 2">
    <name type="scientific">Allocatelliglobosispora scoriae</name>
    <dbReference type="NCBI Taxonomy" id="643052"/>
    <lineage>
        <taxon>Bacteria</taxon>
        <taxon>Bacillati</taxon>
        <taxon>Actinomycetota</taxon>
        <taxon>Actinomycetes</taxon>
        <taxon>Micromonosporales</taxon>
        <taxon>Micromonosporaceae</taxon>
        <taxon>Allocatelliglobosispora</taxon>
    </lineage>
</organism>